<name>A0ABV8U3E4_9ACTN</name>
<keyword evidence="3" id="KW-1185">Reference proteome</keyword>
<dbReference type="RefSeq" id="WP_380623947.1">
    <property type="nucleotide sequence ID" value="NZ_JBHSDK010000028.1"/>
</dbReference>
<dbReference type="Pfam" id="PF14559">
    <property type="entry name" value="TPR_19"/>
    <property type="match status" value="1"/>
</dbReference>
<proteinExistence type="predicted"/>
<evidence type="ECO:0000256" key="1">
    <source>
        <dbReference type="SAM" id="Phobius"/>
    </source>
</evidence>
<feature type="transmembrane region" description="Helical" evidence="1">
    <location>
        <begin position="244"/>
        <end position="260"/>
    </location>
</feature>
<dbReference type="Proteomes" id="UP001595823">
    <property type="component" value="Unassembled WGS sequence"/>
</dbReference>
<dbReference type="Gene3D" id="1.25.40.10">
    <property type="entry name" value="Tetratricopeptide repeat domain"/>
    <property type="match status" value="1"/>
</dbReference>
<comment type="caution">
    <text evidence="2">The sequence shown here is derived from an EMBL/GenBank/DDBJ whole genome shotgun (WGS) entry which is preliminary data.</text>
</comment>
<organism evidence="2 3">
    <name type="scientific">Salininema proteolyticum</name>
    <dbReference type="NCBI Taxonomy" id="1607685"/>
    <lineage>
        <taxon>Bacteria</taxon>
        <taxon>Bacillati</taxon>
        <taxon>Actinomycetota</taxon>
        <taxon>Actinomycetes</taxon>
        <taxon>Glycomycetales</taxon>
        <taxon>Glycomycetaceae</taxon>
        <taxon>Salininema</taxon>
    </lineage>
</organism>
<evidence type="ECO:0000313" key="2">
    <source>
        <dbReference type="EMBL" id="MFC4337208.1"/>
    </source>
</evidence>
<keyword evidence="1" id="KW-0472">Membrane</keyword>
<feature type="transmembrane region" description="Helical" evidence="1">
    <location>
        <begin position="220"/>
        <end position="238"/>
    </location>
</feature>
<sequence length="274" mass="29647">MDEDHTRRSADEYVQRGEVFYDLDRIPEAGEEADAALAVDAFHPGANALAGTIALSEGDADKALTLASTALGMDPFHPRAAQVRAYALADLGRKDEARQAAASLLEIDRGSWSANVHYALIMRRAGAPQEALDAAWDAVRLAPDETRTHLALASIAESLDLDDLARRARQAARDLDAETVTPATVRREEEKARKASSVLNRRPNPHTPVYRYGTPRLESFLLGTAGVFGFVTLIGFTMPPAGRALFAGIALACAIGWYFAKRRRSELPPAAVGR</sequence>
<dbReference type="InterPro" id="IPR011990">
    <property type="entry name" value="TPR-like_helical_dom_sf"/>
</dbReference>
<gene>
    <name evidence="2" type="ORF">ACFPET_18560</name>
</gene>
<dbReference type="EMBL" id="JBHSDK010000028">
    <property type="protein sequence ID" value="MFC4337208.1"/>
    <property type="molecule type" value="Genomic_DNA"/>
</dbReference>
<dbReference type="SUPFAM" id="SSF48452">
    <property type="entry name" value="TPR-like"/>
    <property type="match status" value="1"/>
</dbReference>
<keyword evidence="1" id="KW-0812">Transmembrane</keyword>
<accession>A0ABV8U3E4</accession>
<protein>
    <submittedName>
        <fullName evidence="2">Tetratricopeptide repeat protein</fullName>
    </submittedName>
</protein>
<keyword evidence="1" id="KW-1133">Transmembrane helix</keyword>
<reference evidence="3" key="1">
    <citation type="journal article" date="2019" name="Int. J. Syst. Evol. Microbiol.">
        <title>The Global Catalogue of Microorganisms (GCM) 10K type strain sequencing project: providing services to taxonomists for standard genome sequencing and annotation.</title>
        <authorList>
            <consortium name="The Broad Institute Genomics Platform"/>
            <consortium name="The Broad Institute Genome Sequencing Center for Infectious Disease"/>
            <person name="Wu L."/>
            <person name="Ma J."/>
        </authorList>
    </citation>
    <scope>NUCLEOTIDE SEQUENCE [LARGE SCALE GENOMIC DNA]</scope>
    <source>
        <strain evidence="3">IBRC-M 10908</strain>
    </source>
</reference>
<evidence type="ECO:0000313" key="3">
    <source>
        <dbReference type="Proteomes" id="UP001595823"/>
    </source>
</evidence>